<organism evidence="2 3">
    <name type="scientific">Zhouia spongiae</name>
    <dbReference type="NCBI Taxonomy" id="2202721"/>
    <lineage>
        <taxon>Bacteria</taxon>
        <taxon>Pseudomonadati</taxon>
        <taxon>Bacteroidota</taxon>
        <taxon>Flavobacteriia</taxon>
        <taxon>Flavobacteriales</taxon>
        <taxon>Flavobacteriaceae</taxon>
        <taxon>Zhouia</taxon>
    </lineage>
</organism>
<dbReference type="PANTHER" id="PTHR33164">
    <property type="entry name" value="TRANSCRIPTIONAL REGULATOR, MARR FAMILY"/>
    <property type="match status" value="1"/>
</dbReference>
<dbReference type="SMART" id="SM00347">
    <property type="entry name" value="HTH_MARR"/>
    <property type="match status" value="1"/>
</dbReference>
<evidence type="ECO:0000313" key="3">
    <source>
        <dbReference type="Proteomes" id="UP000829476"/>
    </source>
</evidence>
<protein>
    <submittedName>
        <fullName evidence="2">MarR family transcriptional regulator</fullName>
    </submittedName>
</protein>
<dbReference type="PROSITE" id="PS50995">
    <property type="entry name" value="HTH_MARR_2"/>
    <property type="match status" value="1"/>
</dbReference>
<dbReference type="EMBL" id="CP094326">
    <property type="protein sequence ID" value="UNZ00274.1"/>
    <property type="molecule type" value="Genomic_DNA"/>
</dbReference>
<reference evidence="2 3" key="1">
    <citation type="journal article" date="2018" name="Int. J. Syst. Evol. Microbiol.">
        <title>Zhouia spongiae sp. nov., isolated from a marine sponge.</title>
        <authorList>
            <person name="Zhuang L."/>
            <person name="Lin B."/>
            <person name="Qin F."/>
            <person name="Luo L."/>
        </authorList>
    </citation>
    <scope>NUCLEOTIDE SEQUENCE [LARGE SCALE GENOMIC DNA]</scope>
    <source>
        <strain evidence="2 3">HN-Y44</strain>
    </source>
</reference>
<name>A0ABY3YRG5_9FLAO</name>
<keyword evidence="3" id="KW-1185">Reference proteome</keyword>
<gene>
    <name evidence="2" type="ORF">MQE36_08020</name>
</gene>
<dbReference type="InterPro" id="IPR036388">
    <property type="entry name" value="WH-like_DNA-bd_sf"/>
</dbReference>
<dbReference type="SUPFAM" id="SSF46785">
    <property type="entry name" value="Winged helix' DNA-binding domain"/>
    <property type="match status" value="1"/>
</dbReference>
<evidence type="ECO:0000313" key="2">
    <source>
        <dbReference type="EMBL" id="UNZ00274.1"/>
    </source>
</evidence>
<sequence>MKDSKHEISARQRLGITLYETYQHVFDKSQVFFEKFGLTSQQFNVLSILDEADTPLSTSDILKRMIEKNAGVSRLVDRLILKGLIEKKINVNDRRLIDVKLTSDGEKLCKQVFSHLSEIEEIYGSLTDKEVETLSNLLSKLIVQPPCSNN</sequence>
<dbReference type="InterPro" id="IPR000835">
    <property type="entry name" value="HTH_MarR-typ"/>
</dbReference>
<dbReference type="Pfam" id="PF01047">
    <property type="entry name" value="MarR"/>
    <property type="match status" value="1"/>
</dbReference>
<evidence type="ECO:0000259" key="1">
    <source>
        <dbReference type="PROSITE" id="PS50995"/>
    </source>
</evidence>
<dbReference type="Proteomes" id="UP000829476">
    <property type="component" value="Chromosome"/>
</dbReference>
<dbReference type="PRINTS" id="PR00598">
    <property type="entry name" value="HTHMARR"/>
</dbReference>
<dbReference type="InterPro" id="IPR036390">
    <property type="entry name" value="WH_DNA-bd_sf"/>
</dbReference>
<dbReference type="InterPro" id="IPR039422">
    <property type="entry name" value="MarR/SlyA-like"/>
</dbReference>
<accession>A0ABY3YRG5</accession>
<dbReference type="RefSeq" id="WP_242938641.1">
    <property type="nucleotide sequence ID" value="NZ_CP094326.1"/>
</dbReference>
<proteinExistence type="predicted"/>
<feature type="domain" description="HTH marR-type" evidence="1">
    <location>
        <begin position="11"/>
        <end position="143"/>
    </location>
</feature>
<dbReference type="PANTHER" id="PTHR33164:SF43">
    <property type="entry name" value="HTH-TYPE TRANSCRIPTIONAL REPRESSOR YETL"/>
    <property type="match status" value="1"/>
</dbReference>
<dbReference type="Gene3D" id="1.10.10.10">
    <property type="entry name" value="Winged helix-like DNA-binding domain superfamily/Winged helix DNA-binding domain"/>
    <property type="match status" value="1"/>
</dbReference>